<dbReference type="InterPro" id="IPR018392">
    <property type="entry name" value="LysM"/>
</dbReference>
<proteinExistence type="predicted"/>
<dbReference type="Gene3D" id="1.25.40.10">
    <property type="entry name" value="Tetratricopeptide repeat domain"/>
    <property type="match status" value="1"/>
</dbReference>
<dbReference type="Pfam" id="PF01476">
    <property type="entry name" value="LysM"/>
    <property type="match status" value="1"/>
</dbReference>
<evidence type="ECO:0000313" key="3">
    <source>
        <dbReference type="EMBL" id="ACM19667.1"/>
    </source>
</evidence>
<dbReference type="AlphaFoldDB" id="B9M424"/>
<dbReference type="CDD" id="cd00118">
    <property type="entry name" value="LysM"/>
    <property type="match status" value="1"/>
</dbReference>
<dbReference type="OrthoDB" id="9800780at2"/>
<evidence type="ECO:0000259" key="2">
    <source>
        <dbReference type="PROSITE" id="PS51782"/>
    </source>
</evidence>
<sequence length="198" mass="21483">MRCLAWGLTGWLLLSVSPVTVFSADSKMLYVPKPAESGGVPAGPEEGILVEGITIRKGDTLKGLARKYRGRASYFPQILLFNKIADPDLILAGSRLLVPVTAAYPATTGDKKKRSLLRPAKKVAEPAAPEVQAKPQPVVDAPDSSLLQYQRAIAAYKKGQLSKALQEFERFLAEFPNSPLAADASLYRADCLLKMSRQ</sequence>
<reference evidence="3 4" key="1">
    <citation type="submission" date="2009-01" db="EMBL/GenBank/DDBJ databases">
        <title>Complete sequence of Geobacter sp. FRC-32.</title>
        <authorList>
            <consortium name="US DOE Joint Genome Institute"/>
            <person name="Lucas S."/>
            <person name="Copeland A."/>
            <person name="Lapidus A."/>
            <person name="Glavina del Rio T."/>
            <person name="Dalin E."/>
            <person name="Tice H."/>
            <person name="Bruce D."/>
            <person name="Goodwin L."/>
            <person name="Pitluck S."/>
            <person name="Saunders E."/>
            <person name="Brettin T."/>
            <person name="Detter J.C."/>
            <person name="Han C."/>
            <person name="Larimer F."/>
            <person name="Land M."/>
            <person name="Hauser L."/>
            <person name="Kyrpides N."/>
            <person name="Ovchinnikova G."/>
            <person name="Kostka J."/>
            <person name="Richardson P."/>
        </authorList>
    </citation>
    <scope>NUCLEOTIDE SEQUENCE [LARGE SCALE GENOMIC DNA]</scope>
    <source>
        <strain evidence="4">DSM 22248 / JCM 15807 / FRC-32</strain>
    </source>
</reference>
<dbReference type="STRING" id="316067.Geob_1307"/>
<gene>
    <name evidence="3" type="ordered locus">Geob_1307</name>
</gene>
<evidence type="ECO:0000313" key="4">
    <source>
        <dbReference type="Proteomes" id="UP000007721"/>
    </source>
</evidence>
<dbReference type="EMBL" id="CP001390">
    <property type="protein sequence ID" value="ACM19667.1"/>
    <property type="molecule type" value="Genomic_DNA"/>
</dbReference>
<feature type="chain" id="PRO_5002888670" evidence="1">
    <location>
        <begin position="24"/>
        <end position="198"/>
    </location>
</feature>
<keyword evidence="4" id="KW-1185">Reference proteome</keyword>
<feature type="domain" description="LysM" evidence="2">
    <location>
        <begin position="51"/>
        <end position="98"/>
    </location>
</feature>
<dbReference type="eggNOG" id="COG1652">
    <property type="taxonomic scope" value="Bacteria"/>
</dbReference>
<dbReference type="KEGG" id="geo:Geob_1307"/>
<dbReference type="Proteomes" id="UP000007721">
    <property type="component" value="Chromosome"/>
</dbReference>
<dbReference type="Gene3D" id="3.10.350.10">
    <property type="entry name" value="LysM domain"/>
    <property type="match status" value="1"/>
</dbReference>
<dbReference type="eggNOG" id="COG1729">
    <property type="taxonomic scope" value="Bacteria"/>
</dbReference>
<keyword evidence="1" id="KW-0732">Signal</keyword>
<dbReference type="SMART" id="SM00257">
    <property type="entry name" value="LysM"/>
    <property type="match status" value="1"/>
</dbReference>
<dbReference type="SUPFAM" id="SSF48452">
    <property type="entry name" value="TPR-like"/>
    <property type="match status" value="1"/>
</dbReference>
<dbReference type="RefSeq" id="WP_012646396.1">
    <property type="nucleotide sequence ID" value="NC_011979.1"/>
</dbReference>
<evidence type="ECO:0000256" key="1">
    <source>
        <dbReference type="SAM" id="SignalP"/>
    </source>
</evidence>
<name>B9M424_GEODF</name>
<dbReference type="InterPro" id="IPR011990">
    <property type="entry name" value="TPR-like_helical_dom_sf"/>
</dbReference>
<dbReference type="HOGENOM" id="CLU_1407001_0_0_7"/>
<protein>
    <submittedName>
        <fullName evidence="3">Murein/chitin-binding LysM domain protein</fullName>
    </submittedName>
</protein>
<accession>B9M424</accession>
<dbReference type="InterPro" id="IPR036779">
    <property type="entry name" value="LysM_dom_sf"/>
</dbReference>
<feature type="signal peptide" evidence="1">
    <location>
        <begin position="1"/>
        <end position="23"/>
    </location>
</feature>
<dbReference type="PROSITE" id="PS51782">
    <property type="entry name" value="LYSM"/>
    <property type="match status" value="1"/>
</dbReference>
<organism evidence="3 4">
    <name type="scientific">Geotalea daltonii (strain DSM 22248 / JCM 15807 / FRC-32)</name>
    <name type="common">Geobacter daltonii</name>
    <dbReference type="NCBI Taxonomy" id="316067"/>
    <lineage>
        <taxon>Bacteria</taxon>
        <taxon>Pseudomonadati</taxon>
        <taxon>Thermodesulfobacteriota</taxon>
        <taxon>Desulfuromonadia</taxon>
        <taxon>Geobacterales</taxon>
        <taxon>Geobacteraceae</taxon>
        <taxon>Geotalea</taxon>
    </lineage>
</organism>